<evidence type="ECO:0000313" key="1">
    <source>
        <dbReference type="EMBL" id="MSS84872.1"/>
    </source>
</evidence>
<name>A0A6N7W8W5_9ACTO</name>
<dbReference type="EMBL" id="VULO01000010">
    <property type="protein sequence ID" value="MSS84872.1"/>
    <property type="molecule type" value="Genomic_DNA"/>
</dbReference>
<gene>
    <name evidence="1" type="ORF">FYJ24_08865</name>
</gene>
<keyword evidence="2" id="KW-1185">Reference proteome</keyword>
<dbReference type="RefSeq" id="WP_154545612.1">
    <property type="nucleotide sequence ID" value="NZ_VULO01000010.1"/>
</dbReference>
<dbReference type="Proteomes" id="UP000470875">
    <property type="component" value="Unassembled WGS sequence"/>
</dbReference>
<protein>
    <submittedName>
        <fullName evidence="1">Uncharacterized protein</fullName>
    </submittedName>
</protein>
<accession>A0A6N7W8W5</accession>
<sequence length="116" mass="12943">MAIELNDEAFIFAEGLIKSGRVVDDLHGEWGTINPDADQQDVYIEDKGIDAFAQWHLGINPSANPETKSAYSFPFGDYKNVYRSGLIAAEERAAQYGYEQVRAAAEELLKLFPKSQ</sequence>
<reference evidence="1 2" key="1">
    <citation type="submission" date="2019-08" db="EMBL/GenBank/DDBJ databases">
        <title>In-depth cultivation of the pig gut microbiome towards novel bacterial diversity and tailored functional studies.</title>
        <authorList>
            <person name="Wylensek D."/>
            <person name="Hitch T.C.A."/>
            <person name="Clavel T."/>
        </authorList>
    </citation>
    <scope>NUCLEOTIDE SEQUENCE [LARGE SCALE GENOMIC DNA]</scope>
    <source>
        <strain evidence="1 2">WB03_NA08</strain>
    </source>
</reference>
<evidence type="ECO:0000313" key="2">
    <source>
        <dbReference type="Proteomes" id="UP000470875"/>
    </source>
</evidence>
<comment type="caution">
    <text evidence="1">The sequence shown here is derived from an EMBL/GenBank/DDBJ whole genome shotgun (WGS) entry which is preliminary data.</text>
</comment>
<proteinExistence type="predicted"/>
<organism evidence="1 2">
    <name type="scientific">Scrofimicrobium canadense</name>
    <dbReference type="NCBI Taxonomy" id="2652290"/>
    <lineage>
        <taxon>Bacteria</taxon>
        <taxon>Bacillati</taxon>
        <taxon>Actinomycetota</taxon>
        <taxon>Actinomycetes</taxon>
        <taxon>Actinomycetales</taxon>
        <taxon>Actinomycetaceae</taxon>
        <taxon>Scrofimicrobium</taxon>
    </lineage>
</organism>
<dbReference type="AlphaFoldDB" id="A0A6N7W8W5"/>